<dbReference type="EMBL" id="RPFL01000016">
    <property type="protein sequence ID" value="RPD87035.1"/>
    <property type="molecule type" value="Genomic_DNA"/>
</dbReference>
<feature type="signal peptide" evidence="1">
    <location>
        <begin position="1"/>
        <end position="22"/>
    </location>
</feature>
<evidence type="ECO:0000313" key="4">
    <source>
        <dbReference type="Proteomes" id="UP000272412"/>
    </source>
</evidence>
<evidence type="ECO:0000313" key="3">
    <source>
        <dbReference type="EMBL" id="RPD87035.1"/>
    </source>
</evidence>
<gene>
    <name evidence="3" type="ORF">EGK74_06890</name>
</gene>
<keyword evidence="4" id="KW-1185">Reference proteome</keyword>
<proteinExistence type="predicted"/>
<dbReference type="AlphaFoldDB" id="A0A3N4MVB0"/>
<dbReference type="InterPro" id="IPR056025">
    <property type="entry name" value="ACP_dom"/>
</dbReference>
<evidence type="ECO:0000256" key="1">
    <source>
        <dbReference type="SAM" id="SignalP"/>
    </source>
</evidence>
<feature type="domain" description="ACP-like" evidence="2">
    <location>
        <begin position="30"/>
        <end position="122"/>
    </location>
</feature>
<dbReference type="Pfam" id="PF24574">
    <property type="entry name" value="Nm-ACP"/>
    <property type="match status" value="1"/>
</dbReference>
<dbReference type="Proteomes" id="UP000272412">
    <property type="component" value="Unassembled WGS sequence"/>
</dbReference>
<dbReference type="CDD" id="cd21836">
    <property type="entry name" value="adhesin_CP"/>
    <property type="match status" value="1"/>
</dbReference>
<protein>
    <submittedName>
        <fullName evidence="3">Adhesin</fullName>
    </submittedName>
</protein>
<comment type="caution">
    <text evidence="3">The sequence shown here is derived from an EMBL/GenBank/DDBJ whole genome shotgun (WGS) entry which is preliminary data.</text>
</comment>
<name>A0A3N4MVB0_9NEIS</name>
<dbReference type="OrthoDB" id="8612002at2"/>
<reference evidence="3 4" key="1">
    <citation type="submission" date="2018-11" db="EMBL/GenBank/DDBJ databases">
        <title>Neisseria weixii sp. nov. isolated from the rectal contents of plateau pika (Ochotona cruzoniae).</title>
        <authorList>
            <person name="Zhang G."/>
        </authorList>
    </citation>
    <scope>NUCLEOTIDE SEQUENCE [LARGE SCALE GENOMIC DNA]</scope>
    <source>
        <strain evidence="3 4">10009</strain>
    </source>
</reference>
<organism evidence="3 4">
    <name type="scientific">Neisseria weixii</name>
    <dbReference type="NCBI Taxonomy" id="1853276"/>
    <lineage>
        <taxon>Bacteria</taxon>
        <taxon>Pseudomonadati</taxon>
        <taxon>Pseudomonadota</taxon>
        <taxon>Betaproteobacteria</taxon>
        <taxon>Neisseriales</taxon>
        <taxon>Neisseriaceae</taxon>
        <taxon>Neisseria</taxon>
    </lineage>
</organism>
<accession>A0A3N4MVB0</accession>
<feature type="chain" id="PRO_5018324100" evidence="1">
    <location>
        <begin position="23"/>
        <end position="125"/>
    </location>
</feature>
<keyword evidence="1" id="KW-0732">Signal</keyword>
<sequence length="125" mass="13510">MKKWCLLVTAALMAITGGTVQAAGSNPTVSKKTVTYSCQQGRTLKVTYGFNKQGLPTYAAASLNGRKRVLPINLARSDIAGTMFGKENGYVVSTGYLDSKNYRTSSAMVTSPNNQILYKGCETRR</sequence>
<dbReference type="RefSeq" id="WP_123804111.1">
    <property type="nucleotide sequence ID" value="NZ_JBHSPY010000015.1"/>
</dbReference>
<evidence type="ECO:0000259" key="2">
    <source>
        <dbReference type="Pfam" id="PF24574"/>
    </source>
</evidence>